<evidence type="ECO:0000313" key="1">
    <source>
        <dbReference type="EMBL" id="ANE44300.1"/>
    </source>
</evidence>
<evidence type="ECO:0000313" key="2">
    <source>
        <dbReference type="Proteomes" id="UP000077363"/>
    </source>
</evidence>
<dbReference type="PATRIC" id="fig|1182568.3.peg.2403"/>
<dbReference type="OrthoDB" id="1551201at2"/>
<organism evidence="1 2">
    <name type="scientific">Deinococcus puniceus</name>
    <dbReference type="NCBI Taxonomy" id="1182568"/>
    <lineage>
        <taxon>Bacteria</taxon>
        <taxon>Thermotogati</taxon>
        <taxon>Deinococcota</taxon>
        <taxon>Deinococci</taxon>
        <taxon>Deinococcales</taxon>
        <taxon>Deinococcaceae</taxon>
        <taxon>Deinococcus</taxon>
    </lineage>
</organism>
<reference evidence="1 2" key="1">
    <citation type="submission" date="2015-01" db="EMBL/GenBank/DDBJ databases">
        <title>Deinococcus puniceus/DY1/ whole genome sequencing.</title>
        <authorList>
            <person name="Kim M.K."/>
            <person name="Srinivasan S."/>
            <person name="Lee J.-J."/>
        </authorList>
    </citation>
    <scope>NUCLEOTIDE SEQUENCE [LARGE SCALE GENOMIC DNA]</scope>
    <source>
        <strain evidence="1 2">DY1</strain>
    </source>
</reference>
<protein>
    <recommendedName>
        <fullName evidence="3">DUF4177 domain-containing protein</fullName>
    </recommendedName>
</protein>
<dbReference type="AlphaFoldDB" id="A0A172TBB6"/>
<dbReference type="RefSeq" id="WP_064015376.1">
    <property type="nucleotide sequence ID" value="NZ_CP011387.1"/>
</dbReference>
<accession>A0A172TBB6</accession>
<evidence type="ECO:0008006" key="3">
    <source>
        <dbReference type="Google" id="ProtNLM"/>
    </source>
</evidence>
<dbReference type="EMBL" id="CP011387">
    <property type="protein sequence ID" value="ANE44300.1"/>
    <property type="molecule type" value="Genomic_DNA"/>
</dbReference>
<dbReference type="KEGG" id="dpu:SU48_11585"/>
<proteinExistence type="predicted"/>
<keyword evidence="2" id="KW-1185">Reference proteome</keyword>
<gene>
    <name evidence="1" type="ORF">SU48_11585</name>
</gene>
<name>A0A172TBB6_9DEIO</name>
<sequence>MAYEYKTYQLPQNIEASAKDRNTAVAEMVQQVITAQSQGGFEYFRADSFSVSTPPGCLSALFGAKHEYVTYSVLVFRKQI</sequence>
<dbReference type="Proteomes" id="UP000077363">
    <property type="component" value="Chromosome"/>
</dbReference>